<protein>
    <recommendedName>
        <fullName evidence="2">Haem-binding domain-containing protein</fullName>
    </recommendedName>
</protein>
<feature type="transmembrane region" description="Helical" evidence="1">
    <location>
        <begin position="20"/>
        <end position="37"/>
    </location>
</feature>
<comment type="caution">
    <text evidence="3">The sequence shown here is derived from an EMBL/GenBank/DDBJ whole genome shotgun (WGS) entry which is preliminary data.</text>
</comment>
<dbReference type="AlphaFoldDB" id="A0A5C5XBD9"/>
<dbReference type="SMART" id="SM01235">
    <property type="entry name" value="Haem_bd"/>
    <property type="match status" value="1"/>
</dbReference>
<dbReference type="Proteomes" id="UP000316095">
    <property type="component" value="Unassembled WGS sequence"/>
</dbReference>
<evidence type="ECO:0000313" key="3">
    <source>
        <dbReference type="EMBL" id="TWT60320.1"/>
    </source>
</evidence>
<evidence type="ECO:0000256" key="1">
    <source>
        <dbReference type="SAM" id="Phobius"/>
    </source>
</evidence>
<keyword evidence="1" id="KW-1133">Transmembrane helix</keyword>
<evidence type="ECO:0000313" key="4">
    <source>
        <dbReference type="Proteomes" id="UP000316095"/>
    </source>
</evidence>
<evidence type="ECO:0000259" key="2">
    <source>
        <dbReference type="SMART" id="SM01235"/>
    </source>
</evidence>
<sequence length="172" mass="20068">MTEPAQKPDETTPKMKPSILRRIAVFGIVLFLGLQLVPVDRQNPEVVADINAPEEVKLILRRACYDCHSNETHWPWYSYVAPGSWLMAKDVREGRDYLNFSEWGDYYELEETPEYFLDECFGSIESGEMPLWFYLPLHPEAKLTEEDMKILKDWCQAEESVVAEEIEEDLES</sequence>
<feature type="domain" description="Haem-binding" evidence="2">
    <location>
        <begin position="28"/>
        <end position="159"/>
    </location>
</feature>
<keyword evidence="4" id="KW-1185">Reference proteome</keyword>
<keyword evidence="1" id="KW-0812">Transmembrane</keyword>
<dbReference type="InterPro" id="IPR025992">
    <property type="entry name" value="Haem-bd"/>
</dbReference>
<proteinExistence type="predicted"/>
<name>A0A5C5XBD9_9PLAN</name>
<dbReference type="EMBL" id="SJPG01000001">
    <property type="protein sequence ID" value="TWT60320.1"/>
    <property type="molecule type" value="Genomic_DNA"/>
</dbReference>
<gene>
    <name evidence="3" type="ORF">Pan54_10340</name>
</gene>
<keyword evidence="1" id="KW-0472">Membrane</keyword>
<reference evidence="3 4" key="1">
    <citation type="submission" date="2019-02" db="EMBL/GenBank/DDBJ databases">
        <title>Deep-cultivation of Planctomycetes and their phenomic and genomic characterization uncovers novel biology.</title>
        <authorList>
            <person name="Wiegand S."/>
            <person name="Jogler M."/>
            <person name="Boedeker C."/>
            <person name="Pinto D."/>
            <person name="Vollmers J."/>
            <person name="Rivas-Marin E."/>
            <person name="Kohn T."/>
            <person name="Peeters S.H."/>
            <person name="Heuer A."/>
            <person name="Rast P."/>
            <person name="Oberbeckmann S."/>
            <person name="Bunk B."/>
            <person name="Jeske O."/>
            <person name="Meyerdierks A."/>
            <person name="Storesund J.E."/>
            <person name="Kallscheuer N."/>
            <person name="Luecker S."/>
            <person name="Lage O.M."/>
            <person name="Pohl T."/>
            <person name="Merkel B.J."/>
            <person name="Hornburger P."/>
            <person name="Mueller R.-W."/>
            <person name="Bruemmer F."/>
            <person name="Labrenz M."/>
            <person name="Spormann A.M."/>
            <person name="Op Den Camp H."/>
            <person name="Overmann J."/>
            <person name="Amann R."/>
            <person name="Jetten M.S.M."/>
            <person name="Mascher T."/>
            <person name="Medema M.H."/>
            <person name="Devos D.P."/>
            <person name="Kaster A.-K."/>
            <person name="Ovreas L."/>
            <person name="Rohde M."/>
            <person name="Galperin M.Y."/>
            <person name="Jogler C."/>
        </authorList>
    </citation>
    <scope>NUCLEOTIDE SEQUENCE [LARGE SCALE GENOMIC DNA]</scope>
    <source>
        <strain evidence="3 4">Pan54</strain>
    </source>
</reference>
<accession>A0A5C5XBD9</accession>
<dbReference type="Pfam" id="PF14376">
    <property type="entry name" value="Haem_bd"/>
    <property type="match status" value="1"/>
</dbReference>
<organism evidence="3 4">
    <name type="scientific">Rubinisphaera italica</name>
    <dbReference type="NCBI Taxonomy" id="2527969"/>
    <lineage>
        <taxon>Bacteria</taxon>
        <taxon>Pseudomonadati</taxon>
        <taxon>Planctomycetota</taxon>
        <taxon>Planctomycetia</taxon>
        <taxon>Planctomycetales</taxon>
        <taxon>Planctomycetaceae</taxon>
        <taxon>Rubinisphaera</taxon>
    </lineage>
</organism>
<dbReference type="RefSeq" id="WP_207310042.1">
    <property type="nucleotide sequence ID" value="NZ_SJPG01000001.1"/>
</dbReference>